<proteinExistence type="predicted"/>
<dbReference type="EMBL" id="WWBZ02000008">
    <property type="protein sequence ID" value="KAF4311790.1"/>
    <property type="molecule type" value="Genomic_DNA"/>
</dbReference>
<feature type="region of interest" description="Disordered" evidence="1">
    <location>
        <begin position="126"/>
        <end position="146"/>
    </location>
</feature>
<protein>
    <submittedName>
        <fullName evidence="3">Uncharacterized protein</fullName>
    </submittedName>
</protein>
<evidence type="ECO:0000313" key="3">
    <source>
        <dbReference type="EMBL" id="KAF4311790.1"/>
    </source>
</evidence>
<name>A0A8H4J2C5_9PEZI</name>
<dbReference type="AlphaFoldDB" id="A0A8H4J2C5"/>
<keyword evidence="2" id="KW-1133">Transmembrane helix</keyword>
<sequence length="240" mass="26475">MLLLSHDAARKLSVILQQHSPAQRARLEKLLECLHANRVGRAIEALYPAPPHEHEHMLLQLQQHEGIDTPPDGTRNSNAGLGWLRWWWWSAVGTLVLFCKVAVAAGVLSWAAAMLQHSHPWPPALLISSPPARQHDDDLPDTPNAPVRPRFVALLKVPVALSALHTPPRHHPGPSRPLRWAGRCAGRKANALHPLPARHPRRSAPARASPPLVTGKRKRDDDDDDEDGDGDDAGSDEEKK</sequence>
<organism evidence="3 4">
    <name type="scientific">Botryosphaeria dothidea</name>
    <dbReference type="NCBI Taxonomy" id="55169"/>
    <lineage>
        <taxon>Eukaryota</taxon>
        <taxon>Fungi</taxon>
        <taxon>Dikarya</taxon>
        <taxon>Ascomycota</taxon>
        <taxon>Pezizomycotina</taxon>
        <taxon>Dothideomycetes</taxon>
        <taxon>Dothideomycetes incertae sedis</taxon>
        <taxon>Botryosphaeriales</taxon>
        <taxon>Botryosphaeriaceae</taxon>
        <taxon>Botryosphaeria</taxon>
    </lineage>
</organism>
<reference evidence="3" key="1">
    <citation type="submission" date="2020-04" db="EMBL/GenBank/DDBJ databases">
        <title>Genome Assembly and Annotation of Botryosphaeria dothidea sdau 11-99, a Latent Pathogen of Apple Fruit Ring Rot in China.</title>
        <authorList>
            <person name="Yu C."/>
            <person name="Diao Y."/>
            <person name="Lu Q."/>
            <person name="Zhao J."/>
            <person name="Cui S."/>
            <person name="Peng C."/>
            <person name="He B."/>
            <person name="Liu H."/>
        </authorList>
    </citation>
    <scope>NUCLEOTIDE SEQUENCE [LARGE SCALE GENOMIC DNA]</scope>
    <source>
        <strain evidence="3">Sdau11-99</strain>
    </source>
</reference>
<keyword evidence="2" id="KW-0812">Transmembrane</keyword>
<evidence type="ECO:0000256" key="2">
    <source>
        <dbReference type="SAM" id="Phobius"/>
    </source>
</evidence>
<accession>A0A8H4J2C5</accession>
<evidence type="ECO:0000256" key="1">
    <source>
        <dbReference type="SAM" id="MobiDB-lite"/>
    </source>
</evidence>
<gene>
    <name evidence="3" type="ORF">GTA08_BOTSDO12711</name>
</gene>
<feature type="compositionally biased region" description="Acidic residues" evidence="1">
    <location>
        <begin position="221"/>
        <end position="240"/>
    </location>
</feature>
<feature type="transmembrane region" description="Helical" evidence="2">
    <location>
        <begin position="86"/>
        <end position="111"/>
    </location>
</feature>
<feature type="region of interest" description="Disordered" evidence="1">
    <location>
        <begin position="192"/>
        <end position="240"/>
    </location>
</feature>
<keyword evidence="2" id="KW-0472">Membrane</keyword>
<dbReference type="Proteomes" id="UP000572817">
    <property type="component" value="Unassembled WGS sequence"/>
</dbReference>
<keyword evidence="4" id="KW-1185">Reference proteome</keyword>
<comment type="caution">
    <text evidence="3">The sequence shown here is derived from an EMBL/GenBank/DDBJ whole genome shotgun (WGS) entry which is preliminary data.</text>
</comment>
<evidence type="ECO:0000313" key="4">
    <source>
        <dbReference type="Proteomes" id="UP000572817"/>
    </source>
</evidence>